<feature type="transmembrane region" description="Helical" evidence="6">
    <location>
        <begin position="216"/>
        <end position="236"/>
    </location>
</feature>
<feature type="transmembrane region" description="Helical" evidence="6">
    <location>
        <begin position="77"/>
        <end position="94"/>
    </location>
</feature>
<dbReference type="RefSeq" id="WP_265989224.1">
    <property type="nucleotide sequence ID" value="NZ_CP110973.1"/>
</dbReference>
<dbReference type="EMBL" id="JBHTLP010000002">
    <property type="protein sequence ID" value="MFD1140669.1"/>
    <property type="molecule type" value="Genomic_DNA"/>
</dbReference>
<feature type="transmembrane region" description="Helical" evidence="6">
    <location>
        <begin position="256"/>
        <end position="280"/>
    </location>
</feature>
<keyword evidence="2" id="KW-1003">Cell membrane</keyword>
<name>A0ABW3QGC0_9BACT</name>
<sequence length="291" mass="31921">MPKFVKTAVKIALSLLSLWLVFRKIEPDRVWEVITRVHPAWLLGAAALFVLSKVASAERLLRLFEQLGLSIRRQANLKLYWLGMYYNLFLPGGIGGDGYKVYLLNRLTGTPVKALIGATLLDRLIGLLPLIYAVLVFAVLVPEVSVWVGREAGWFWLAGIPIVHWGAKWLLGRVMPSFSPAFERAVGWSVLVQGLQMLQILALLRAVEAAGRPETYLLIFLISSVVATIPFTIGGAGARELTFLLGAQWLAVPADAAVAVSLLFYIITALVSLTGLVYSFQSSSLTKELSS</sequence>
<evidence type="ECO:0000256" key="6">
    <source>
        <dbReference type="SAM" id="Phobius"/>
    </source>
</evidence>
<accession>A0ABW3QGC0</accession>
<evidence type="ECO:0000313" key="8">
    <source>
        <dbReference type="Proteomes" id="UP001597116"/>
    </source>
</evidence>
<dbReference type="Pfam" id="PF03706">
    <property type="entry name" value="LPG_synthase_TM"/>
    <property type="match status" value="1"/>
</dbReference>
<dbReference type="PANTHER" id="PTHR40277:SF1">
    <property type="entry name" value="BLL5419 PROTEIN"/>
    <property type="match status" value="1"/>
</dbReference>
<dbReference type="NCBIfam" id="TIGR00374">
    <property type="entry name" value="flippase-like domain"/>
    <property type="match status" value="1"/>
</dbReference>
<keyword evidence="8" id="KW-1185">Reference proteome</keyword>
<protein>
    <submittedName>
        <fullName evidence="7">Lysylphosphatidylglycerol synthase transmembrane domain-containing protein</fullName>
    </submittedName>
</protein>
<proteinExistence type="predicted"/>
<evidence type="ECO:0000313" key="7">
    <source>
        <dbReference type="EMBL" id="MFD1140669.1"/>
    </source>
</evidence>
<keyword evidence="3 6" id="KW-0812">Transmembrane</keyword>
<dbReference type="PANTHER" id="PTHR40277">
    <property type="entry name" value="BLL5419 PROTEIN"/>
    <property type="match status" value="1"/>
</dbReference>
<feature type="transmembrane region" description="Helical" evidence="6">
    <location>
        <begin position="186"/>
        <end position="204"/>
    </location>
</feature>
<comment type="subcellular location">
    <subcellularLocation>
        <location evidence="1">Cell membrane</location>
        <topology evidence="1">Multi-pass membrane protein</topology>
    </subcellularLocation>
</comment>
<keyword evidence="5 6" id="KW-0472">Membrane</keyword>
<feature type="transmembrane region" description="Helical" evidence="6">
    <location>
        <begin position="114"/>
        <end position="141"/>
    </location>
</feature>
<evidence type="ECO:0000256" key="4">
    <source>
        <dbReference type="ARBA" id="ARBA00022989"/>
    </source>
</evidence>
<comment type="caution">
    <text evidence="7">The sequence shown here is derived from an EMBL/GenBank/DDBJ whole genome shotgun (WGS) entry which is preliminary data.</text>
</comment>
<feature type="transmembrane region" description="Helical" evidence="6">
    <location>
        <begin position="153"/>
        <end position="171"/>
    </location>
</feature>
<keyword evidence="4 6" id="KW-1133">Transmembrane helix</keyword>
<dbReference type="InterPro" id="IPR022791">
    <property type="entry name" value="L-PG_synthase/AglD"/>
</dbReference>
<dbReference type="Proteomes" id="UP001597116">
    <property type="component" value="Unassembled WGS sequence"/>
</dbReference>
<gene>
    <name evidence="7" type="ORF">ACFQ4C_06105</name>
</gene>
<evidence type="ECO:0000256" key="2">
    <source>
        <dbReference type="ARBA" id="ARBA00022475"/>
    </source>
</evidence>
<reference evidence="8" key="1">
    <citation type="journal article" date="2019" name="Int. J. Syst. Evol. Microbiol.">
        <title>The Global Catalogue of Microorganisms (GCM) 10K type strain sequencing project: providing services to taxonomists for standard genome sequencing and annotation.</title>
        <authorList>
            <consortium name="The Broad Institute Genomics Platform"/>
            <consortium name="The Broad Institute Genome Sequencing Center for Infectious Disease"/>
            <person name="Wu L."/>
            <person name="Ma J."/>
        </authorList>
    </citation>
    <scope>NUCLEOTIDE SEQUENCE [LARGE SCALE GENOMIC DNA]</scope>
    <source>
        <strain evidence="8">CCUG 55608</strain>
    </source>
</reference>
<organism evidence="7 8">
    <name type="scientific">Larkinella insperata</name>
    <dbReference type="NCBI Taxonomy" id="332158"/>
    <lineage>
        <taxon>Bacteria</taxon>
        <taxon>Pseudomonadati</taxon>
        <taxon>Bacteroidota</taxon>
        <taxon>Cytophagia</taxon>
        <taxon>Cytophagales</taxon>
        <taxon>Spirosomataceae</taxon>
        <taxon>Larkinella</taxon>
    </lineage>
</organism>
<evidence type="ECO:0000256" key="3">
    <source>
        <dbReference type="ARBA" id="ARBA00022692"/>
    </source>
</evidence>
<evidence type="ECO:0000256" key="1">
    <source>
        <dbReference type="ARBA" id="ARBA00004651"/>
    </source>
</evidence>
<evidence type="ECO:0000256" key="5">
    <source>
        <dbReference type="ARBA" id="ARBA00023136"/>
    </source>
</evidence>